<organism evidence="1 2">
    <name type="scientific">Lindgomyces ingoldianus</name>
    <dbReference type="NCBI Taxonomy" id="673940"/>
    <lineage>
        <taxon>Eukaryota</taxon>
        <taxon>Fungi</taxon>
        <taxon>Dikarya</taxon>
        <taxon>Ascomycota</taxon>
        <taxon>Pezizomycotina</taxon>
        <taxon>Dothideomycetes</taxon>
        <taxon>Pleosporomycetidae</taxon>
        <taxon>Pleosporales</taxon>
        <taxon>Lindgomycetaceae</taxon>
        <taxon>Lindgomyces</taxon>
    </lineage>
</organism>
<accession>A0ACB6RI19</accession>
<comment type="caution">
    <text evidence="1">The sequence shown here is derived from an EMBL/GenBank/DDBJ whole genome shotgun (WGS) entry which is preliminary data.</text>
</comment>
<proteinExistence type="predicted"/>
<evidence type="ECO:0000313" key="2">
    <source>
        <dbReference type="Proteomes" id="UP000799755"/>
    </source>
</evidence>
<dbReference type="EMBL" id="MU003492">
    <property type="protein sequence ID" value="KAF2477967.1"/>
    <property type="molecule type" value="Genomic_DNA"/>
</dbReference>
<dbReference type="Proteomes" id="UP000799755">
    <property type="component" value="Unassembled WGS sequence"/>
</dbReference>
<reference evidence="1" key="1">
    <citation type="journal article" date="2020" name="Stud. Mycol.">
        <title>101 Dothideomycetes genomes: a test case for predicting lifestyles and emergence of pathogens.</title>
        <authorList>
            <person name="Haridas S."/>
            <person name="Albert R."/>
            <person name="Binder M."/>
            <person name="Bloem J."/>
            <person name="Labutti K."/>
            <person name="Salamov A."/>
            <person name="Andreopoulos B."/>
            <person name="Baker S."/>
            <person name="Barry K."/>
            <person name="Bills G."/>
            <person name="Bluhm B."/>
            <person name="Cannon C."/>
            <person name="Castanera R."/>
            <person name="Culley D."/>
            <person name="Daum C."/>
            <person name="Ezra D."/>
            <person name="Gonzalez J."/>
            <person name="Henrissat B."/>
            <person name="Kuo A."/>
            <person name="Liang C."/>
            <person name="Lipzen A."/>
            <person name="Lutzoni F."/>
            <person name="Magnuson J."/>
            <person name="Mondo S."/>
            <person name="Nolan M."/>
            <person name="Ohm R."/>
            <person name="Pangilinan J."/>
            <person name="Park H.-J."/>
            <person name="Ramirez L."/>
            <person name="Alfaro M."/>
            <person name="Sun H."/>
            <person name="Tritt A."/>
            <person name="Yoshinaga Y."/>
            <person name="Zwiers L.-H."/>
            <person name="Turgeon B."/>
            <person name="Goodwin S."/>
            <person name="Spatafora J."/>
            <person name="Crous P."/>
            <person name="Grigoriev I."/>
        </authorList>
    </citation>
    <scope>NUCLEOTIDE SEQUENCE</scope>
    <source>
        <strain evidence="1">ATCC 200398</strain>
    </source>
</reference>
<gene>
    <name evidence="1" type="ORF">BDR25DRAFT_321109</name>
</gene>
<name>A0ACB6RI19_9PLEO</name>
<evidence type="ECO:0000313" key="1">
    <source>
        <dbReference type="EMBL" id="KAF2477967.1"/>
    </source>
</evidence>
<keyword evidence="2" id="KW-1185">Reference proteome</keyword>
<sequence length="1211" mass="136247">MGEPSQAARRFLRPSLRSATLILPRTGERVKKSFTLRRSSTASNGSSEPLLGPHSPPNSHRQLGHLEALFKHCKDQAKRAYTYSSSRTGQSILKCSLAYVLGSLATFVPPIAAILGKNDGKHMVATITVYFHPARSAGSMAEAILLALVATIYAAFVSFTSMAVSVFFGRKDLLVLGHAIVLVLFCGGGLGLVGWLKQKLGNPLVNVACSLTSLAIITVLTKEGAVQAAKFSYDKVWQVLKMVIMGCVAASTVSLVIRPISARNEFRDSFIKATDAMGEMLTIITRSFLSGSEHELKNPSYITARDQSKATYKNLVKNLGEAKYEHYILGTESEYKIESRLVKCLEQLQQSIGGLRSSAETQFTLLAQSEGDHETGIDVPLSKTNFATLSDFTPSPILSPSLSHSERRSSILASIEELPEESVEASDDETGRFDRSWRLPHGMQNDLTSADMFSIFIAHLGPPMKSLAYTLREVLNELPFGPGPEYVITINEHFRSSLLEANEMFANARKEALALVYKNKLPSQTGSVEVAADFEEVAASCGYFSSSLQDFAEDMVTFLDILEELKLNTKHYPRQRSWIWLKFWRKWKGPTKKGDSEESSLLDETVEQGLSHEIHNPIGRERTGGNAEKPTSKESLSYRVWRALGVFRRDDTKYAVKVGIGAILYAMWAFIPETRDIYGHWRGEWGLLSYMLVCSMTIGASNTTGFQRFFGTCLGAVFAIVAWIISDENPFILSFFGWLVSLQCFYIIVGKGKGPMGRFILLTYNLSALYAYSLSVKDGDDDDDEGGISPEIWEIVLHRVVAVMSGCIWGIIVTRVIWPISARRKLKKGTSLLWLKMGLIWKRAPLRTLLEDASPPTSYMSPREELELRRFLAHLETLRNSATFEFELRAPFPDKNFKIMLEATGRMLDSFHAMNVVILKDLKATEGEKQSLKYTKKEWMELSWRISHLFSVMASSMKLAYPLNDVLPNVEHTRDRLLARVFEFRRTGLAKVITSDEDYELLYAYALVTGQLAQDLGIIGQEIEKLYGKRLAASVVGCGKRKIWLDPNEVNEISNANSRQTIRKLVADGLIIRKPVTMHSRARARELTAARRIGRHRGFGKRKGTKDARMPSQVLWMRRLRVLRRLLVKYRAAGKIDKHLYHELYHLSKGNTFKHKRALVEHIHKAKAEKQRERILKEEMDAKRAKTKAARERRQERVTQKRLALAGEEEE</sequence>
<protein>
    <submittedName>
        <fullName evidence="1">Uncharacterized protein</fullName>
    </submittedName>
</protein>